<name>A0AA40EKK4_9PEZI</name>
<feature type="compositionally biased region" description="Pro residues" evidence="1">
    <location>
        <begin position="863"/>
        <end position="872"/>
    </location>
</feature>
<feature type="region of interest" description="Disordered" evidence="1">
    <location>
        <begin position="124"/>
        <end position="203"/>
    </location>
</feature>
<dbReference type="EMBL" id="JAUKUD010000006">
    <property type="protein sequence ID" value="KAK0741067.1"/>
    <property type="molecule type" value="Genomic_DNA"/>
</dbReference>
<dbReference type="Pfam" id="PF08457">
    <property type="entry name" value="Sfi1"/>
    <property type="match status" value="1"/>
</dbReference>
<dbReference type="Proteomes" id="UP001172155">
    <property type="component" value="Unassembled WGS sequence"/>
</dbReference>
<evidence type="ECO:0000259" key="2">
    <source>
        <dbReference type="Pfam" id="PF08457"/>
    </source>
</evidence>
<feature type="domain" description="Sfi1 spindle body" evidence="2">
    <location>
        <begin position="277"/>
        <end position="840"/>
    </location>
</feature>
<reference evidence="3" key="1">
    <citation type="submission" date="2023-06" db="EMBL/GenBank/DDBJ databases">
        <title>Genome-scale phylogeny and comparative genomics of the fungal order Sordariales.</title>
        <authorList>
            <consortium name="Lawrence Berkeley National Laboratory"/>
            <person name="Hensen N."/>
            <person name="Bonometti L."/>
            <person name="Westerberg I."/>
            <person name="Brannstrom I.O."/>
            <person name="Guillou S."/>
            <person name="Cros-Aarteil S."/>
            <person name="Calhoun S."/>
            <person name="Haridas S."/>
            <person name="Kuo A."/>
            <person name="Mondo S."/>
            <person name="Pangilinan J."/>
            <person name="Riley R."/>
            <person name="LaButti K."/>
            <person name="Andreopoulos B."/>
            <person name="Lipzen A."/>
            <person name="Chen C."/>
            <person name="Yanf M."/>
            <person name="Daum C."/>
            <person name="Ng V."/>
            <person name="Clum A."/>
            <person name="Steindorff A."/>
            <person name="Ohm R."/>
            <person name="Martin F."/>
            <person name="Silar P."/>
            <person name="Natvig D."/>
            <person name="Lalanne C."/>
            <person name="Gautier V."/>
            <person name="Ament-velasquez S.L."/>
            <person name="Kruys A."/>
            <person name="Hutchinson M.I."/>
            <person name="Powell A.J."/>
            <person name="Barry K."/>
            <person name="Miller A.N."/>
            <person name="Grigoriev I.V."/>
            <person name="Debuchy R."/>
            <person name="Gladieux P."/>
            <person name="Thoren M.H."/>
            <person name="Johannesson H."/>
        </authorList>
    </citation>
    <scope>NUCLEOTIDE SEQUENCE</scope>
    <source>
        <strain evidence="3">SMH3187-1</strain>
    </source>
</reference>
<evidence type="ECO:0000313" key="3">
    <source>
        <dbReference type="EMBL" id="KAK0741067.1"/>
    </source>
</evidence>
<sequence>MPPQFSLPLRDGRTGLPSSPPAAGHPSNNDGDYSDDDIRLLNEIVKLGESLLPTLPEEERLPTNALFSAADEVLPAYGYDADSPPNHISRLLFKIGGQRAGVTLSDKFRAVLAGMHIVVEEFEHGSSPESLAVSRGTASPSSNVARPESDQNKDLQESPLIIPNAPTHSHLPPIDGSEAGDTTAPSDDDDEYSPAPYDEPPAEETAALESLLEQSRMEQQNNLLDKVFYDWHDAAIHTHYRNGQYEARAAEYDDFDMAAEVLEMWVDLVIEIQEARQEAHAEAERNAYLDRMERRACRVYEIYTMRTTLSFWQDQARDEVDRTAVARRHLVRKRAFDGWRKQHVEDEAKVTNFILIHALQKWAQVSLYHEVRGQVAVRRHNTVLATRVLDTMWKEHKGRLADEFLYYRTLDDCWHTWFTRTQELSLEESVVDEMDERWLLQEALSIWQEETLDVQYTAHEGTILQITEDVSRVLADWQEQAKLTMLLRHCKALEEEDMQAQVLQTWRDAASLTRRAGDLAGIVFLFTPLDDWWNEAKLVRFQRQADEDVKSSVLGHWVRQERLAWFEQYSERNMKKKTLGHLLASAQESHTKRRGAQKDARLLRDHYTKLGAVDRWFDATEVMWRHSQNANLVCLYRTARPCLESWREYRTEVVTRHGIYRREAARYSASFTVSNVLDVWPRIAERVRRERLMVALRHFRRQYKIDLAESCLETWWSAAVDSTNASHDAYAIHVQHRRDDVIDYLGHWDAIAKTSQQIRAIAADAEAEVYYGAWQSHLADAQESALDAVDFDAAHVLVDCCRRWEFQALQVDGLRRTSAALRERNDNRLRRHALEAWHQTAQNPAAADAPPLISILRSQARRPPYPETPRPLPMSRLGFSARPGGTGTRLGPMVEFDVDDESLFPDGAEQEEPGFMSTPTRWRGSARPPHPVGSRYPATTATTTPSAILASPYERELRREYGVGGRGGRGWSLRISRRRGRRRRGEGGGWIWSVFSWMDGRGVGLASFLDWVDLFLFFSCLHWLLDIPWGFCNTALRGMHHCLYRKAYWGVGWNGVAFK</sequence>
<feature type="region of interest" description="Disordered" evidence="1">
    <location>
        <begin position="1"/>
        <end position="35"/>
    </location>
</feature>
<protein>
    <submittedName>
        <fullName evidence="3">Sfi1 spindle body protein-domain-containing protein</fullName>
    </submittedName>
</protein>
<evidence type="ECO:0000256" key="1">
    <source>
        <dbReference type="SAM" id="MobiDB-lite"/>
    </source>
</evidence>
<keyword evidence="4" id="KW-1185">Reference proteome</keyword>
<feature type="region of interest" description="Disordered" evidence="1">
    <location>
        <begin position="904"/>
        <end position="940"/>
    </location>
</feature>
<dbReference type="AlphaFoldDB" id="A0AA40EKK4"/>
<feature type="compositionally biased region" description="Basic and acidic residues" evidence="1">
    <location>
        <begin position="147"/>
        <end position="156"/>
    </location>
</feature>
<gene>
    <name evidence="3" type="ORF">B0T18DRAFT_374285</name>
</gene>
<feature type="region of interest" description="Disordered" evidence="1">
    <location>
        <begin position="861"/>
        <end position="886"/>
    </location>
</feature>
<dbReference type="InterPro" id="IPR013665">
    <property type="entry name" value="Sfi1_dom"/>
</dbReference>
<accession>A0AA40EKK4</accession>
<organism evidence="3 4">
    <name type="scientific">Schizothecium vesticola</name>
    <dbReference type="NCBI Taxonomy" id="314040"/>
    <lineage>
        <taxon>Eukaryota</taxon>
        <taxon>Fungi</taxon>
        <taxon>Dikarya</taxon>
        <taxon>Ascomycota</taxon>
        <taxon>Pezizomycotina</taxon>
        <taxon>Sordariomycetes</taxon>
        <taxon>Sordariomycetidae</taxon>
        <taxon>Sordariales</taxon>
        <taxon>Schizotheciaceae</taxon>
        <taxon>Schizothecium</taxon>
    </lineage>
</organism>
<comment type="caution">
    <text evidence="3">The sequence shown here is derived from an EMBL/GenBank/DDBJ whole genome shotgun (WGS) entry which is preliminary data.</text>
</comment>
<proteinExistence type="predicted"/>
<evidence type="ECO:0000313" key="4">
    <source>
        <dbReference type="Proteomes" id="UP001172155"/>
    </source>
</evidence>